<gene>
    <name evidence="2" type="ORF">KC01_LOCUS9463</name>
</gene>
<sequence length="192" mass="19334">MTVWAGGSVERLVSMIDEEMMIGWPVEVGGGVRGWGGRNRGGGGGFKGMGRRNGIWGFEVWRGGGGLGGFGGGVWGGCLVWCGGGGFVGGCNGFEVVVGGFWGLLGVFGVLGWVLGGLWDNVGGRGVCGGWCGGGGGRGGGGWGGVGLWKYGGNSCVRGWVLRRRKRIDFMGGGIVGYGVGYGVGGCIAISD</sequence>
<keyword evidence="3" id="KW-1185">Reference proteome</keyword>
<dbReference type="EMBL" id="OZ035835">
    <property type="protein sequence ID" value="CAL1578299.1"/>
    <property type="molecule type" value="Genomic_DNA"/>
</dbReference>
<keyword evidence="1" id="KW-0472">Membrane</keyword>
<evidence type="ECO:0000313" key="2">
    <source>
        <dbReference type="EMBL" id="CAL1578299.1"/>
    </source>
</evidence>
<evidence type="ECO:0000313" key="3">
    <source>
        <dbReference type="Proteomes" id="UP001497482"/>
    </source>
</evidence>
<proteinExistence type="predicted"/>
<evidence type="ECO:0000256" key="1">
    <source>
        <dbReference type="SAM" id="Phobius"/>
    </source>
</evidence>
<accession>A0AAV2JSP3</accession>
<reference evidence="2 3" key="1">
    <citation type="submission" date="2024-04" db="EMBL/GenBank/DDBJ databases">
        <authorList>
            <person name="Waldvogel A.-M."/>
            <person name="Schoenle A."/>
        </authorList>
    </citation>
    <scope>NUCLEOTIDE SEQUENCE [LARGE SCALE GENOMIC DNA]</scope>
</reference>
<protein>
    <submittedName>
        <fullName evidence="2">Uncharacterized protein</fullName>
    </submittedName>
</protein>
<dbReference type="Proteomes" id="UP001497482">
    <property type="component" value="Chromosome 13"/>
</dbReference>
<keyword evidence="1" id="KW-0812">Transmembrane</keyword>
<feature type="transmembrane region" description="Helical" evidence="1">
    <location>
        <begin position="168"/>
        <end position="191"/>
    </location>
</feature>
<keyword evidence="1" id="KW-1133">Transmembrane helix</keyword>
<organism evidence="2 3">
    <name type="scientific">Knipowitschia caucasica</name>
    <name type="common">Caucasian dwarf goby</name>
    <name type="synonym">Pomatoschistus caucasicus</name>
    <dbReference type="NCBI Taxonomy" id="637954"/>
    <lineage>
        <taxon>Eukaryota</taxon>
        <taxon>Metazoa</taxon>
        <taxon>Chordata</taxon>
        <taxon>Craniata</taxon>
        <taxon>Vertebrata</taxon>
        <taxon>Euteleostomi</taxon>
        <taxon>Actinopterygii</taxon>
        <taxon>Neopterygii</taxon>
        <taxon>Teleostei</taxon>
        <taxon>Neoteleostei</taxon>
        <taxon>Acanthomorphata</taxon>
        <taxon>Gobiaria</taxon>
        <taxon>Gobiiformes</taxon>
        <taxon>Gobioidei</taxon>
        <taxon>Gobiidae</taxon>
        <taxon>Gobiinae</taxon>
        <taxon>Knipowitschia</taxon>
    </lineage>
</organism>
<feature type="transmembrane region" description="Helical" evidence="1">
    <location>
        <begin position="96"/>
        <end position="115"/>
    </location>
</feature>
<dbReference type="AlphaFoldDB" id="A0AAV2JSP3"/>
<name>A0AAV2JSP3_KNICA</name>